<dbReference type="GeneID" id="59454117"/>
<dbReference type="AlphaFoldDB" id="A0A7M1URV7"/>
<dbReference type="RefSeq" id="WP_193436496.1">
    <property type="nucleotide sequence ID" value="NZ_CP063144.1"/>
</dbReference>
<evidence type="ECO:0000313" key="1">
    <source>
        <dbReference type="EMBL" id="QOR94699.1"/>
    </source>
</evidence>
<proteinExistence type="predicted"/>
<evidence type="ECO:0000313" key="2">
    <source>
        <dbReference type="Proteomes" id="UP000593766"/>
    </source>
</evidence>
<dbReference type="KEGG" id="tcs:IMZ38_01825"/>
<gene>
    <name evidence="1" type="ORF">IMZ38_01825</name>
</gene>
<dbReference type="Proteomes" id="UP000593766">
    <property type="component" value="Chromosome"/>
</dbReference>
<protein>
    <submittedName>
        <fullName evidence="1">Uncharacterized protein</fullName>
    </submittedName>
</protein>
<keyword evidence="2" id="KW-1185">Reference proteome</keyword>
<reference evidence="1 2" key="1">
    <citation type="submission" date="2020-10" db="EMBL/GenBank/DDBJ databases">
        <title>Complete genome sequence of Thermosphaera aggregans strain 3507.</title>
        <authorList>
            <person name="Zayulina K.S."/>
            <person name="Elcheninov A.G."/>
            <person name="Toshchakov S.V."/>
            <person name="Kublanov I.V."/>
            <person name="Kochetkova T.V."/>
        </authorList>
    </citation>
    <scope>NUCLEOTIDE SEQUENCE [LARGE SCALE GENOMIC DNA]</scope>
    <source>
        <strain evidence="1 2">3507</strain>
    </source>
</reference>
<dbReference type="EMBL" id="CP063144">
    <property type="protein sequence ID" value="QOR94699.1"/>
    <property type="molecule type" value="Genomic_DNA"/>
</dbReference>
<organism evidence="1 2">
    <name type="scientific">Thermosphaera chiliense</name>
    <dbReference type="NCBI Taxonomy" id="3402707"/>
    <lineage>
        <taxon>Archaea</taxon>
        <taxon>Thermoproteota</taxon>
        <taxon>Thermoprotei</taxon>
        <taxon>Desulfurococcales</taxon>
        <taxon>Desulfurococcaceae</taxon>
        <taxon>Thermosphaera</taxon>
    </lineage>
</organism>
<sequence>MQLRLTTVSNPFIRIIQGFREAGERLHRELIDLNLKILRRVPVRARMVF</sequence>
<accession>A0A7M1URV7</accession>
<name>A0A7M1URV7_9CREN</name>